<protein>
    <submittedName>
        <fullName evidence="1">Uncharacterized protein</fullName>
    </submittedName>
</protein>
<dbReference type="Proteomes" id="UP000828048">
    <property type="component" value="Chromosome 2"/>
</dbReference>
<organism evidence="1 2">
    <name type="scientific">Vaccinium darrowii</name>
    <dbReference type="NCBI Taxonomy" id="229202"/>
    <lineage>
        <taxon>Eukaryota</taxon>
        <taxon>Viridiplantae</taxon>
        <taxon>Streptophyta</taxon>
        <taxon>Embryophyta</taxon>
        <taxon>Tracheophyta</taxon>
        <taxon>Spermatophyta</taxon>
        <taxon>Magnoliopsida</taxon>
        <taxon>eudicotyledons</taxon>
        <taxon>Gunneridae</taxon>
        <taxon>Pentapetalae</taxon>
        <taxon>asterids</taxon>
        <taxon>Ericales</taxon>
        <taxon>Ericaceae</taxon>
        <taxon>Vaccinioideae</taxon>
        <taxon>Vaccinieae</taxon>
        <taxon>Vaccinium</taxon>
    </lineage>
</organism>
<evidence type="ECO:0000313" key="2">
    <source>
        <dbReference type="Proteomes" id="UP000828048"/>
    </source>
</evidence>
<proteinExistence type="predicted"/>
<accession>A0ACB7X365</accession>
<gene>
    <name evidence="1" type="ORF">Vadar_022501</name>
</gene>
<reference evidence="1 2" key="1">
    <citation type="journal article" date="2021" name="Hortic Res">
        <title>High-quality reference genome and annotation aids understanding of berry development for evergreen blueberry (Vaccinium darrowii).</title>
        <authorList>
            <person name="Yu J."/>
            <person name="Hulse-Kemp A.M."/>
            <person name="Babiker E."/>
            <person name="Staton M."/>
        </authorList>
    </citation>
    <scope>NUCLEOTIDE SEQUENCE [LARGE SCALE GENOMIC DNA]</scope>
    <source>
        <strain evidence="2">cv. NJ 8807/NJ 8810</strain>
        <tissue evidence="1">Young leaf</tissue>
    </source>
</reference>
<dbReference type="EMBL" id="CM037152">
    <property type="protein sequence ID" value="KAH7835063.1"/>
    <property type="molecule type" value="Genomic_DNA"/>
</dbReference>
<name>A0ACB7X365_9ERIC</name>
<evidence type="ECO:0000313" key="1">
    <source>
        <dbReference type="EMBL" id="KAH7835063.1"/>
    </source>
</evidence>
<keyword evidence="2" id="KW-1185">Reference proteome</keyword>
<comment type="caution">
    <text evidence="1">The sequence shown here is derived from an EMBL/GenBank/DDBJ whole genome shotgun (WGS) entry which is preliminary data.</text>
</comment>
<sequence length="127" mass="14791">MEDSKQLSPVSVLEKLPPDDYQAYYKYSQLLQIKGNSPHFLKPKLVSIQRKQLLFGKVTKEIQKVICKQISSQEKQYGDVKTISHQIHFDLSDMTVEWGDFQLVHEKIGIEIADAIMYDIFMEMILL</sequence>